<sequence>MEILHKKRANSPYRIIGSKIEKRCSMCKSYKPLNKKNFYSSSTGSGGVYGFNSRCKVCTTKVTAEKIKKNKFYALAVSARSRYNKCGGAFECLPVVELSAYLEELYFAQEEKCFYTDVEMDWKMTGPKSFFHMSVERLDPEKGYTKGNIVLCLWFINLVKSNRNLGEFIDSFKWVISKKRAISNCIKRAQENESLVRLGLNFAQTMNSSAEPNHFNHV</sequence>
<reference evidence="1 2" key="1">
    <citation type="submission" date="2019-12" db="EMBL/GenBank/DDBJ databases">
        <authorList>
            <person name="Huq M.A."/>
        </authorList>
    </citation>
    <scope>NUCLEOTIDE SEQUENCE [LARGE SCALE GENOMIC DNA]</scope>
    <source>
        <strain evidence="1 2">MAH-34</strain>
    </source>
</reference>
<comment type="caution">
    <text evidence="1">The sequence shown here is derived from an EMBL/GenBank/DDBJ whole genome shotgun (WGS) entry which is preliminary data.</text>
</comment>
<dbReference type="EMBL" id="WSEM01000016">
    <property type="protein sequence ID" value="MVQ37251.1"/>
    <property type="molecule type" value="Genomic_DNA"/>
</dbReference>
<dbReference type="RefSeq" id="WP_157321739.1">
    <property type="nucleotide sequence ID" value="NZ_WSEM01000016.1"/>
</dbReference>
<protein>
    <submittedName>
        <fullName evidence="1">Uncharacterized protein</fullName>
    </submittedName>
</protein>
<dbReference type="Proteomes" id="UP000467637">
    <property type="component" value="Unassembled WGS sequence"/>
</dbReference>
<organism evidence="1 2">
    <name type="scientific">Paenibacillus anseongense</name>
    <dbReference type="NCBI Taxonomy" id="2682845"/>
    <lineage>
        <taxon>Bacteria</taxon>
        <taxon>Bacillati</taxon>
        <taxon>Bacillota</taxon>
        <taxon>Bacilli</taxon>
        <taxon>Bacillales</taxon>
        <taxon>Paenibacillaceae</taxon>
        <taxon>Paenibacillus</taxon>
    </lineage>
</organism>
<accession>A0ABW9UE35</accession>
<evidence type="ECO:0000313" key="1">
    <source>
        <dbReference type="EMBL" id="MVQ37251.1"/>
    </source>
</evidence>
<gene>
    <name evidence="1" type="ORF">GON05_21775</name>
</gene>
<evidence type="ECO:0000313" key="2">
    <source>
        <dbReference type="Proteomes" id="UP000467637"/>
    </source>
</evidence>
<dbReference type="Gene3D" id="3.30.40.220">
    <property type="match status" value="1"/>
</dbReference>
<name>A0ABW9UE35_9BACL</name>
<proteinExistence type="predicted"/>
<keyword evidence="2" id="KW-1185">Reference proteome</keyword>